<comment type="subcellular location">
    <subcellularLocation>
        <location evidence="1">Periplasm</location>
    </subcellularLocation>
</comment>
<comment type="similarity">
    <text evidence="2">Belongs to the bacterial solute-binding protein SsuA/TauA family.</text>
</comment>
<dbReference type="Proteomes" id="UP001211907">
    <property type="component" value="Unassembled WGS sequence"/>
</dbReference>
<feature type="domain" description="Ca3427-like PBP 2" evidence="4">
    <location>
        <begin position="145"/>
        <end position="217"/>
    </location>
</feature>
<proteinExistence type="inferred from homology"/>
<comment type="caution">
    <text evidence="5">The sequence shown here is derived from an EMBL/GenBank/DDBJ whole genome shotgun (WGS) entry which is preliminary data.</text>
</comment>
<dbReference type="Gene3D" id="3.40.190.10">
    <property type="entry name" value="Periplasmic binding protein-like II"/>
    <property type="match status" value="2"/>
</dbReference>
<dbReference type="InterPro" id="IPR054364">
    <property type="entry name" value="Ca3427-like_PBP2"/>
</dbReference>
<reference evidence="5" key="1">
    <citation type="submission" date="2020-05" db="EMBL/GenBank/DDBJ databases">
        <title>Phylogenomic resolution of chytrid fungi.</title>
        <authorList>
            <person name="Stajich J.E."/>
            <person name="Amses K."/>
            <person name="Simmons R."/>
            <person name="Seto K."/>
            <person name="Myers J."/>
            <person name="Bonds A."/>
            <person name="Quandt C.A."/>
            <person name="Barry K."/>
            <person name="Liu P."/>
            <person name="Grigoriev I."/>
            <person name="Longcore J.E."/>
            <person name="James T.Y."/>
        </authorList>
    </citation>
    <scope>NUCLEOTIDE SEQUENCE</scope>
    <source>
        <strain evidence="5">JEL0513</strain>
    </source>
</reference>
<evidence type="ECO:0000313" key="5">
    <source>
        <dbReference type="EMBL" id="KAJ3086643.1"/>
    </source>
</evidence>
<dbReference type="PANTHER" id="PTHR30024:SF47">
    <property type="entry name" value="TAURINE-BINDING PERIPLASMIC PROTEIN"/>
    <property type="match status" value="1"/>
</dbReference>
<evidence type="ECO:0000313" key="6">
    <source>
        <dbReference type="Proteomes" id="UP001211907"/>
    </source>
</evidence>
<evidence type="ECO:0000259" key="4">
    <source>
        <dbReference type="Pfam" id="PF22384"/>
    </source>
</evidence>
<dbReference type="AlphaFoldDB" id="A0AAD5X6B6"/>
<gene>
    <name evidence="5" type="ORF">HK100_008639</name>
</gene>
<name>A0AAD5X6B6_9FUNG</name>
<dbReference type="Pfam" id="PF22384">
    <property type="entry name" value="PBP2_Ca3427_like"/>
    <property type="match status" value="1"/>
</dbReference>
<organism evidence="5 6">
    <name type="scientific">Physocladia obscura</name>
    <dbReference type="NCBI Taxonomy" id="109957"/>
    <lineage>
        <taxon>Eukaryota</taxon>
        <taxon>Fungi</taxon>
        <taxon>Fungi incertae sedis</taxon>
        <taxon>Chytridiomycota</taxon>
        <taxon>Chytridiomycota incertae sedis</taxon>
        <taxon>Chytridiomycetes</taxon>
        <taxon>Chytridiales</taxon>
        <taxon>Chytriomycetaceae</taxon>
        <taxon>Physocladia</taxon>
    </lineage>
</organism>
<evidence type="ECO:0000256" key="2">
    <source>
        <dbReference type="ARBA" id="ARBA00010742"/>
    </source>
</evidence>
<evidence type="ECO:0000256" key="3">
    <source>
        <dbReference type="ARBA" id="ARBA00022729"/>
    </source>
</evidence>
<keyword evidence="3" id="KW-0732">Signal</keyword>
<accession>A0AAD5X6B6</accession>
<sequence length="347" mass="37077">MEQEALTLTLLSGAGTLEEGAREGRLVVGLVPEHFSIPFFHMEASAQEQVSLVGCRGGTGQMLGLLAAGRLDVCVALTEGLVAALGRGNREALQVVGTLTASPLTWAVAVHPASALLATPPHADAAADASRAHLLVDAASPGRPTRIGISRFGSGSHIVPHVVTPRTRAAAAPFSFVVHNDIDGLIAGIHSRASDAFMWELFTTKKHFDARRLALLGTVTPPWPAFMIACRRDLLTGDNRLRIRALLDAVSRAINEALYSSDPDSSANTTPVLSDSIVSDISSRFNYVAADVREWDKITVFNKDVASVDKRAIHTCHAVLKDAGLFDDDPDSFIDDKFLGFPDENIE</sequence>
<dbReference type="PANTHER" id="PTHR30024">
    <property type="entry name" value="ALIPHATIC SULFONATES-BINDING PROTEIN-RELATED"/>
    <property type="match status" value="1"/>
</dbReference>
<keyword evidence="6" id="KW-1185">Reference proteome</keyword>
<protein>
    <recommendedName>
        <fullName evidence="4">Ca3427-like PBP 2 domain-containing protein</fullName>
    </recommendedName>
</protein>
<dbReference type="GO" id="GO:0042597">
    <property type="term" value="C:periplasmic space"/>
    <property type="evidence" value="ECO:0007669"/>
    <property type="project" value="UniProtKB-SubCell"/>
</dbReference>
<evidence type="ECO:0000256" key="1">
    <source>
        <dbReference type="ARBA" id="ARBA00004418"/>
    </source>
</evidence>
<dbReference type="EMBL" id="JADGJH010004232">
    <property type="protein sequence ID" value="KAJ3086643.1"/>
    <property type="molecule type" value="Genomic_DNA"/>
</dbReference>